<reference evidence="1" key="1">
    <citation type="journal article" date="2015" name="BMC Genomics">
        <title>Transcriptome profiling of a Rhizobium leguminosarum bv. trifolii rosR mutant reveals the role of the transcriptional regulator RosR in motility, synthesis of cell-surface components, and other cellular processes.</title>
        <authorList>
            <person name="Rachwal K."/>
            <person name="Matczynska E."/>
            <person name="Janczarek M."/>
        </authorList>
    </citation>
    <scope>NUCLEOTIDE SEQUENCE</scope>
    <source>
        <strain evidence="1">Rt24.2</strain>
    </source>
</reference>
<dbReference type="RefSeq" id="WP_065276846.1">
    <property type="nucleotide sequence ID" value="NZ_MAMO01000037.1"/>
</dbReference>
<evidence type="ECO:0000313" key="1">
    <source>
        <dbReference type="EMBL" id="AOO91239.1"/>
    </source>
</evidence>
<reference evidence="1" key="2">
    <citation type="journal article" date="2016" name="Front. Microbiol.">
        <title>The Regulatory Protein RosR Affects Rhizobium leguminosarum bv. trifolii Protein Profiles, Cell Surface Properties, and Symbiosis with Clover.</title>
        <authorList>
            <person name="Rachwal K."/>
            <person name="Boguszewska A."/>
            <person name="Kopcinska J."/>
            <person name="Karas M."/>
            <person name="Tchorzewski M."/>
            <person name="Janczarek M."/>
        </authorList>
    </citation>
    <scope>NUCLEOTIDE SEQUENCE</scope>
    <source>
        <strain evidence="1">Rt24.2</strain>
    </source>
</reference>
<name>A0A1B8RB28_RHILT</name>
<organism evidence="1">
    <name type="scientific">Rhizobium leguminosarum bv. trifolii</name>
    <dbReference type="NCBI Taxonomy" id="386"/>
    <lineage>
        <taxon>Bacteria</taxon>
        <taxon>Pseudomonadati</taxon>
        <taxon>Pseudomonadota</taxon>
        <taxon>Alphaproteobacteria</taxon>
        <taxon>Hyphomicrobiales</taxon>
        <taxon>Rhizobiaceae</taxon>
        <taxon>Rhizobium/Agrobacterium group</taxon>
        <taxon>Rhizobium</taxon>
    </lineage>
</organism>
<protein>
    <submittedName>
        <fullName evidence="1">Uncharacterized protein</fullName>
    </submittedName>
</protein>
<sequence>MAGVKQDKDTRVDIWLRWLKNNPITSVVIVAAISIGAAGSFYKNLPDEWKCVKCLIWPSPQYAGLPNNGWVYVGYLQKDDVKHWAQPSKVDIVTMSDAPDRSYPIRAGDIVRPKMPLPQVIIGFADTKEANVLRSPPELVGVIDPKKDYTGRMLDTKTSYLVNDVSVAAFPDHDAVVWLRLTPWAAN</sequence>
<accession>A0A1B8RB28</accession>
<dbReference type="AlphaFoldDB" id="A0A1B8RB28"/>
<proteinExistence type="predicted"/>
<dbReference type="EMBL" id="KX488875">
    <property type="protein sequence ID" value="AOO91239.1"/>
    <property type="molecule type" value="Genomic_DNA"/>
</dbReference>